<feature type="compositionally biased region" description="Basic and acidic residues" evidence="1">
    <location>
        <begin position="92"/>
        <end position="102"/>
    </location>
</feature>
<evidence type="ECO:0000256" key="1">
    <source>
        <dbReference type="SAM" id="MobiDB-lite"/>
    </source>
</evidence>
<comment type="caution">
    <text evidence="2">The sequence shown here is derived from an EMBL/GenBank/DDBJ whole genome shotgun (WGS) entry which is preliminary data.</text>
</comment>
<dbReference type="AlphaFoldDB" id="A0A3S5FC82"/>
<name>A0A3S5FC82_9PLAT</name>
<dbReference type="Proteomes" id="UP000784294">
    <property type="component" value="Unassembled WGS sequence"/>
</dbReference>
<sequence>MSLPLENSSRLRALCHAMHDHLRPADLTRHRLAGSLFTPHLLLAETFPVPAHFMAVTRASCPDSSGSFRSLTGSFSDYDSGCQQNNSLKNSQVDHKTAERQGKCQNNQPREFLTGPELWTKMTLPPERTCKEEDVDRTIGQQSLCTRVEEAAASEVVQTHSFTVQVNNPIFQVPATISSENAPSLDKRVKPSYVIALPVRLLAHQAGLHTARLVIRGYRSNMTGGSVNKEADYCDDDIRVHTITCLAVTEGLAAGIRVTAPLHRPIVQTLPLVNRTPLDWPLKAQFCPANFGFTEKEK</sequence>
<protein>
    <submittedName>
        <fullName evidence="2">Uncharacterized protein</fullName>
    </submittedName>
</protein>
<accession>A0A3S5FC82</accession>
<proteinExistence type="predicted"/>
<dbReference type="EMBL" id="CAAALY010010187">
    <property type="protein sequence ID" value="VEL10875.1"/>
    <property type="molecule type" value="Genomic_DNA"/>
</dbReference>
<evidence type="ECO:0000313" key="3">
    <source>
        <dbReference type="Proteomes" id="UP000784294"/>
    </source>
</evidence>
<keyword evidence="3" id="KW-1185">Reference proteome</keyword>
<reference evidence="2" key="1">
    <citation type="submission" date="2018-11" db="EMBL/GenBank/DDBJ databases">
        <authorList>
            <consortium name="Pathogen Informatics"/>
        </authorList>
    </citation>
    <scope>NUCLEOTIDE SEQUENCE</scope>
</reference>
<organism evidence="2 3">
    <name type="scientific">Protopolystoma xenopodis</name>
    <dbReference type="NCBI Taxonomy" id="117903"/>
    <lineage>
        <taxon>Eukaryota</taxon>
        <taxon>Metazoa</taxon>
        <taxon>Spiralia</taxon>
        <taxon>Lophotrochozoa</taxon>
        <taxon>Platyhelminthes</taxon>
        <taxon>Monogenea</taxon>
        <taxon>Polyopisthocotylea</taxon>
        <taxon>Polystomatidea</taxon>
        <taxon>Polystomatidae</taxon>
        <taxon>Protopolystoma</taxon>
    </lineage>
</organism>
<dbReference type="OrthoDB" id="10060824at2759"/>
<feature type="region of interest" description="Disordered" evidence="1">
    <location>
        <begin position="86"/>
        <end position="111"/>
    </location>
</feature>
<gene>
    <name evidence="2" type="ORF">PXEA_LOCUS4315</name>
</gene>
<evidence type="ECO:0000313" key="2">
    <source>
        <dbReference type="EMBL" id="VEL10875.1"/>
    </source>
</evidence>